<proteinExistence type="predicted"/>
<sequence length="305" mass="34456">MAPTQTVEHVFIVRHGERLDQSGDQWQADPAHGIWDPPLSTLGHQQAQKTGQALGQLLAQRKLNTPTVLVYTSPFQRCIDTTLGLIKGLEPYANKTSPPLIRMDLGLGEWMSEQFYEDVYCSAAEFMARHQESLARLQAMHYRSPQEHRLPPMTVDYSYQSYTNVFDFPESYPNMVHRFDQTRARCLQLAATQHLPKKYQAIQAPPSPPSTPSSVVVIFVTHAIGINALLDSFRNTVTRPIKTNYCCISSLQYKLASYDPLPVSSPTTTAGCSDDDDDWIDTISPTTTKRWKWVPDLIADDTHLF</sequence>
<comment type="caution">
    <text evidence="1">The sequence shown here is derived from an EMBL/GenBank/DDBJ whole genome shotgun (WGS) entry which is preliminary data.</text>
</comment>
<dbReference type="Gene3D" id="3.40.50.1240">
    <property type="entry name" value="Phosphoglycerate mutase-like"/>
    <property type="match status" value="1"/>
</dbReference>
<dbReference type="AlphaFoldDB" id="A0A1X2GSM5"/>
<dbReference type="Proteomes" id="UP000242146">
    <property type="component" value="Unassembled WGS sequence"/>
</dbReference>
<dbReference type="EMBL" id="MCGT01000004">
    <property type="protein sequence ID" value="ORX60409.1"/>
    <property type="molecule type" value="Genomic_DNA"/>
</dbReference>
<protein>
    <submittedName>
        <fullName evidence="1">Phosphoglycerate mutase-like protein</fullName>
    </submittedName>
</protein>
<dbReference type="PANTHER" id="PTHR16469">
    <property type="entry name" value="UBIQUITIN-ASSOCIATED AND SH3 DOMAIN-CONTAINING BA-RELATED"/>
    <property type="match status" value="1"/>
</dbReference>
<dbReference type="OrthoDB" id="433124at2759"/>
<dbReference type="InterPro" id="IPR051710">
    <property type="entry name" value="Phosphatase_SH3-domain"/>
</dbReference>
<evidence type="ECO:0000313" key="2">
    <source>
        <dbReference type="Proteomes" id="UP000242146"/>
    </source>
</evidence>
<dbReference type="SMART" id="SM00855">
    <property type="entry name" value="PGAM"/>
    <property type="match status" value="1"/>
</dbReference>
<dbReference type="PANTHER" id="PTHR16469:SF27">
    <property type="entry name" value="UBIQUITIN-ASSOCIATED AND SH3 DOMAIN-CONTAINING BA-RELATED"/>
    <property type="match status" value="1"/>
</dbReference>
<reference evidence="1 2" key="1">
    <citation type="submission" date="2016-07" db="EMBL/GenBank/DDBJ databases">
        <title>Pervasive Adenine N6-methylation of Active Genes in Fungi.</title>
        <authorList>
            <consortium name="DOE Joint Genome Institute"/>
            <person name="Mondo S.J."/>
            <person name="Dannebaum R.O."/>
            <person name="Kuo R.C."/>
            <person name="Labutti K."/>
            <person name="Haridas S."/>
            <person name="Kuo A."/>
            <person name="Salamov A."/>
            <person name="Ahrendt S.R."/>
            <person name="Lipzen A."/>
            <person name="Sullivan W."/>
            <person name="Andreopoulos W.B."/>
            <person name="Clum A."/>
            <person name="Lindquist E."/>
            <person name="Daum C."/>
            <person name="Ramamoorthy G.K."/>
            <person name="Gryganskyi A."/>
            <person name="Culley D."/>
            <person name="Magnuson J.K."/>
            <person name="James T.Y."/>
            <person name="O'Malley M.A."/>
            <person name="Stajich J.E."/>
            <person name="Spatafora J.W."/>
            <person name="Visel A."/>
            <person name="Grigoriev I.V."/>
        </authorList>
    </citation>
    <scope>NUCLEOTIDE SEQUENCE [LARGE SCALE GENOMIC DNA]</scope>
    <source>
        <strain evidence="1 2">NRRL 3301</strain>
    </source>
</reference>
<dbReference type="SUPFAM" id="SSF53254">
    <property type="entry name" value="Phosphoglycerate mutase-like"/>
    <property type="match status" value="1"/>
</dbReference>
<dbReference type="Pfam" id="PF00300">
    <property type="entry name" value="His_Phos_1"/>
    <property type="match status" value="1"/>
</dbReference>
<keyword evidence="2" id="KW-1185">Reference proteome</keyword>
<organism evidence="1 2">
    <name type="scientific">Hesseltinella vesiculosa</name>
    <dbReference type="NCBI Taxonomy" id="101127"/>
    <lineage>
        <taxon>Eukaryota</taxon>
        <taxon>Fungi</taxon>
        <taxon>Fungi incertae sedis</taxon>
        <taxon>Mucoromycota</taxon>
        <taxon>Mucoromycotina</taxon>
        <taxon>Mucoromycetes</taxon>
        <taxon>Mucorales</taxon>
        <taxon>Cunninghamellaceae</taxon>
        <taxon>Hesseltinella</taxon>
    </lineage>
</organism>
<dbReference type="InterPro" id="IPR013078">
    <property type="entry name" value="His_Pase_superF_clade-1"/>
</dbReference>
<name>A0A1X2GSM5_9FUNG</name>
<evidence type="ECO:0000313" key="1">
    <source>
        <dbReference type="EMBL" id="ORX60409.1"/>
    </source>
</evidence>
<dbReference type="CDD" id="cd07067">
    <property type="entry name" value="HP_PGM_like"/>
    <property type="match status" value="1"/>
</dbReference>
<accession>A0A1X2GSM5</accession>
<dbReference type="InterPro" id="IPR029033">
    <property type="entry name" value="His_PPase_superfam"/>
</dbReference>
<dbReference type="STRING" id="101127.A0A1X2GSM5"/>
<gene>
    <name evidence="1" type="ORF">DM01DRAFT_1404686</name>
</gene>